<evidence type="ECO:0000259" key="2">
    <source>
        <dbReference type="PROSITE" id="PS50048"/>
    </source>
</evidence>
<evidence type="ECO:0000313" key="3">
    <source>
        <dbReference type="EMBL" id="KAK1733231.1"/>
    </source>
</evidence>
<dbReference type="CDD" id="cd00067">
    <property type="entry name" value="GAL4"/>
    <property type="match status" value="1"/>
</dbReference>
<dbReference type="Proteomes" id="UP001224775">
    <property type="component" value="Unassembled WGS sequence"/>
</dbReference>
<accession>A0AAD8XTS6</accession>
<feature type="region of interest" description="Disordered" evidence="1">
    <location>
        <begin position="735"/>
        <end position="754"/>
    </location>
</feature>
<reference evidence="3" key="1">
    <citation type="submission" date="2023-06" db="EMBL/GenBank/DDBJ databases">
        <title>Survivors Of The Sea: Transcriptome response of Skeletonema marinoi to long-term dormancy.</title>
        <authorList>
            <person name="Pinder M.I.M."/>
            <person name="Kourtchenko O."/>
            <person name="Robertson E.K."/>
            <person name="Larsson T."/>
            <person name="Maumus F."/>
            <person name="Osuna-Cruz C.M."/>
            <person name="Vancaester E."/>
            <person name="Stenow R."/>
            <person name="Vandepoele K."/>
            <person name="Ploug H."/>
            <person name="Bruchert V."/>
            <person name="Godhe A."/>
            <person name="Topel M."/>
        </authorList>
    </citation>
    <scope>NUCLEOTIDE SEQUENCE</scope>
    <source>
        <strain evidence="3">R05AC</strain>
    </source>
</reference>
<dbReference type="Gene3D" id="4.10.240.10">
    <property type="entry name" value="Zn(2)-C6 fungal-type DNA-binding domain"/>
    <property type="match status" value="1"/>
</dbReference>
<keyword evidence="4" id="KW-1185">Reference proteome</keyword>
<proteinExistence type="predicted"/>
<evidence type="ECO:0000313" key="4">
    <source>
        <dbReference type="Proteomes" id="UP001224775"/>
    </source>
</evidence>
<comment type="caution">
    <text evidence="3">The sequence shown here is derived from an EMBL/GenBank/DDBJ whole genome shotgun (WGS) entry which is preliminary data.</text>
</comment>
<feature type="compositionally biased region" description="Gly residues" evidence="1">
    <location>
        <begin position="742"/>
        <end position="752"/>
    </location>
</feature>
<dbReference type="GO" id="GO:0000981">
    <property type="term" value="F:DNA-binding transcription factor activity, RNA polymerase II-specific"/>
    <property type="evidence" value="ECO:0007669"/>
    <property type="project" value="InterPro"/>
</dbReference>
<name>A0AAD8XTS6_9STRA</name>
<dbReference type="AlphaFoldDB" id="A0AAD8XTS6"/>
<feature type="domain" description="Zn(2)-C6 fungal-type" evidence="2">
    <location>
        <begin position="26"/>
        <end position="73"/>
    </location>
</feature>
<dbReference type="InterPro" id="IPR001138">
    <property type="entry name" value="Zn2Cys6_DnaBD"/>
</dbReference>
<dbReference type="GO" id="GO:0008270">
    <property type="term" value="F:zinc ion binding"/>
    <property type="evidence" value="ECO:0007669"/>
    <property type="project" value="InterPro"/>
</dbReference>
<organism evidence="3 4">
    <name type="scientific">Skeletonema marinoi</name>
    <dbReference type="NCBI Taxonomy" id="267567"/>
    <lineage>
        <taxon>Eukaryota</taxon>
        <taxon>Sar</taxon>
        <taxon>Stramenopiles</taxon>
        <taxon>Ochrophyta</taxon>
        <taxon>Bacillariophyta</taxon>
        <taxon>Coscinodiscophyceae</taxon>
        <taxon>Thalassiosirophycidae</taxon>
        <taxon>Thalassiosirales</taxon>
        <taxon>Skeletonemataceae</taxon>
        <taxon>Skeletonema</taxon>
        <taxon>Skeletonema marinoi-dohrnii complex</taxon>
    </lineage>
</organism>
<dbReference type="SUPFAM" id="SSF57701">
    <property type="entry name" value="Zn2/Cys6 DNA-binding domain"/>
    <property type="match status" value="1"/>
</dbReference>
<sequence>MNNPPPPLPTTTSSGGGNTTIQLCASCDRCRTRKTKCDGSRPCLNCKNRYLRVHKLNSEDLSNIDITKFDCIYSPAKRRGPVPGKSGLSRSSSQPPPQKSSQQPPQAPPQLTGEFNTNNNVGYSINNLMVEGPTSTNTTNDLFVNSGFDSMSITSGVDGGFSTHPSGRQSTNTSGGGMSSINGSNTNGGVVDLNALLGQLNAQQQLNSAGGNNSDGGGGNNTIGGAEQMKQMILLQQQLMLQQQQIQQQQLAQQLAAAVTNVGSVGQLSVGANNLGVATGGGGGGVVNNNSLQLLQQYQNSQQLQQQQTPLQQLQQTNLNQMQQQQQVNSNQLNPMTVLSGQHHMQQQQHQAKRGSFYDESTNTKYHHHQQQQQDDMTRSAKRSASTPLSTTTNNNNIVSTHLPLLDPQNPSGTLLRQYFELSTNNVLNLPPIPSNEEYCVMILQQQHGMYTSSNLTPDNLPWYDQSALNAARFSQLALGALCNDQVGLALELSNACVLCLKNCVEEPSHKSCLSAVARAYLLHGIFRSLRGDMVRYFKYRRVCMTQIYMLDGEQQDETVDALLAAMSFHDAWAYMMYNATEDALPDIDGVLPRVCNHKGCGSDASTGLGCSQVVTDPMNQMWIQGEPQIFLKNEARVVDRSLDAISCAVRSCCDQANRDFAQMSQSMSGGGGGGEGVLDMTTPTSLAVMASENELCSRNMVLSAQALLNQKNAQERVTKPGLIMMITAMDAFLENSDQDGSSGGDGGGAEEGGFSETQIQNLLSACEMAIKHPMLLHSPGPVYHMMSNAAVLLCHLLNGLHAKCSMRDSSSAGSSNDGGAGGNNNESDLIYETLDTFMSIRKLLNMHRQNLPVRLRCHAIPRPNIGPTKKTDPETPFIDLGETLMCSCRGCQGFVLMGCSPCVAAERSLQSSKVQAVQLESDGDFQREIDDLGDFNLDDDALFSILSRVANN</sequence>
<feature type="region of interest" description="Disordered" evidence="1">
    <location>
        <begin position="362"/>
        <end position="397"/>
    </location>
</feature>
<dbReference type="InterPro" id="IPR036864">
    <property type="entry name" value="Zn2-C6_fun-type_DNA-bd_sf"/>
</dbReference>
<protein>
    <recommendedName>
        <fullName evidence="2">Zn(2)-C6 fungal-type domain-containing protein</fullName>
    </recommendedName>
</protein>
<dbReference type="EMBL" id="JATAAI010000052">
    <property type="protein sequence ID" value="KAK1733231.1"/>
    <property type="molecule type" value="Genomic_DNA"/>
</dbReference>
<dbReference type="Pfam" id="PF00172">
    <property type="entry name" value="Zn_clus"/>
    <property type="match status" value="1"/>
</dbReference>
<feature type="region of interest" description="Disordered" evidence="1">
    <location>
        <begin position="75"/>
        <end position="119"/>
    </location>
</feature>
<gene>
    <name evidence="3" type="ORF">QTG54_016088</name>
</gene>
<feature type="region of interest" description="Disordered" evidence="1">
    <location>
        <begin position="156"/>
        <end position="185"/>
    </location>
</feature>
<dbReference type="PROSITE" id="PS50048">
    <property type="entry name" value="ZN2_CY6_FUNGAL_2"/>
    <property type="match status" value="1"/>
</dbReference>
<feature type="compositionally biased region" description="Low complexity" evidence="1">
    <location>
        <begin position="89"/>
        <end position="104"/>
    </location>
</feature>
<evidence type="ECO:0000256" key="1">
    <source>
        <dbReference type="SAM" id="MobiDB-lite"/>
    </source>
</evidence>